<organism evidence="2 3">
    <name type="scientific">Candidatus Magnetominusculus xianensis</name>
    <dbReference type="NCBI Taxonomy" id="1748249"/>
    <lineage>
        <taxon>Bacteria</taxon>
        <taxon>Pseudomonadati</taxon>
        <taxon>Nitrospirota</taxon>
        <taxon>Nitrospiria</taxon>
        <taxon>Nitrospirales</taxon>
        <taxon>Nitrospiraceae</taxon>
        <taxon>Candidatus Magnetominusculus</taxon>
    </lineage>
</organism>
<comment type="caution">
    <text evidence="2">The sequence shown here is derived from an EMBL/GenBank/DDBJ whole genome shotgun (WGS) entry which is preliminary data.</text>
</comment>
<evidence type="ECO:0000313" key="3">
    <source>
        <dbReference type="Proteomes" id="UP000060487"/>
    </source>
</evidence>
<evidence type="ECO:0008006" key="4">
    <source>
        <dbReference type="Google" id="ProtNLM"/>
    </source>
</evidence>
<name>A0ABR5SCJ5_9BACT</name>
<protein>
    <recommendedName>
        <fullName evidence="4">DNA pilot protein</fullName>
    </recommendedName>
</protein>
<sequence length="274" mass="29363">MITVTDEEKDNYNPLPGYRFPYKPGGVQDTPDDSHWEQTTNTSHDGTQRPEYIKVPGEAPGVGAGASGLPGASVTPDMDTLYKNNAKATENLSNVYNNMGSTGGIGGIGDTDLGILNPLKGMFSTVVNLASGVGQKQLAMRELQNAQQAMYNQQGIDMQKSKNAALDKYWAGKNQASQTSADANAANAQTRAAEMDKKAEKTNNDKNKMAIMQMSIDPNTGKVDPATYEHNMRVFNGEQSAQQKPKGLIVGYAPNPNGPGRIVKYEDGSTAVVQ</sequence>
<dbReference type="EMBL" id="LNQR01000150">
    <property type="protein sequence ID" value="KWT73769.1"/>
    <property type="molecule type" value="Genomic_DNA"/>
</dbReference>
<keyword evidence="3" id="KW-1185">Reference proteome</keyword>
<dbReference type="RefSeq" id="WP_085053932.1">
    <property type="nucleotide sequence ID" value="NZ_LNQR01000150.1"/>
</dbReference>
<proteinExistence type="predicted"/>
<accession>A0ABR5SCJ5</accession>
<evidence type="ECO:0000313" key="2">
    <source>
        <dbReference type="EMBL" id="KWT73769.1"/>
    </source>
</evidence>
<gene>
    <name evidence="2" type="ORF">ASN18_3351</name>
</gene>
<dbReference type="Proteomes" id="UP000060487">
    <property type="component" value="Unassembled WGS sequence"/>
</dbReference>
<reference evidence="2 3" key="1">
    <citation type="submission" date="2015-11" db="EMBL/GenBank/DDBJ databases">
        <authorList>
            <person name="Lin W."/>
        </authorList>
    </citation>
    <scope>NUCLEOTIDE SEQUENCE [LARGE SCALE GENOMIC DNA]</scope>
    <source>
        <strain evidence="2 3">HCH-1</strain>
    </source>
</reference>
<feature type="region of interest" description="Disordered" evidence="1">
    <location>
        <begin position="1"/>
        <end position="51"/>
    </location>
</feature>
<evidence type="ECO:0000256" key="1">
    <source>
        <dbReference type="SAM" id="MobiDB-lite"/>
    </source>
</evidence>